<sequence>MSSGPANQTRVYYQTDVASFVIIAASEKDVNNWRSDKTIPLTEVVDSFQIFSLNKGSEGELAKASKLELENAFGTSKDVDVCSKILSEGKITPHRQHHGVKQF</sequence>
<dbReference type="InterPro" id="IPR036786">
    <property type="entry name" value="Ribosome_mat_SBDS_N_sf"/>
</dbReference>
<dbReference type="Proteomes" id="UP000016088">
    <property type="component" value="Unassembled WGS sequence"/>
</dbReference>
<reference evidence="2 3" key="1">
    <citation type="journal article" date="2011" name="Science">
        <title>Comparative functional genomics of the fission yeasts.</title>
        <authorList>
            <person name="Rhind N."/>
            <person name="Chen Z."/>
            <person name="Yassour M."/>
            <person name="Thompson D.A."/>
            <person name="Haas B.J."/>
            <person name="Habib N."/>
            <person name="Wapinski I."/>
            <person name="Roy S."/>
            <person name="Lin M.F."/>
            <person name="Heiman D.I."/>
            <person name="Young S.K."/>
            <person name="Furuya K."/>
            <person name="Guo Y."/>
            <person name="Pidoux A."/>
            <person name="Chen H.M."/>
            <person name="Robbertse B."/>
            <person name="Goldberg J.M."/>
            <person name="Aoki K."/>
            <person name="Bayne E.H."/>
            <person name="Berlin A.M."/>
            <person name="Desjardins C.A."/>
            <person name="Dobbs E."/>
            <person name="Dukaj L."/>
            <person name="Fan L."/>
            <person name="FitzGerald M.G."/>
            <person name="French C."/>
            <person name="Gujja S."/>
            <person name="Hansen K."/>
            <person name="Keifenheim D."/>
            <person name="Levin J.Z."/>
            <person name="Mosher R.A."/>
            <person name="Mueller C.A."/>
            <person name="Pfiffner J."/>
            <person name="Priest M."/>
            <person name="Russ C."/>
            <person name="Smialowska A."/>
            <person name="Swoboda P."/>
            <person name="Sykes S.M."/>
            <person name="Vaughn M."/>
            <person name="Vengrova S."/>
            <person name="Yoder R."/>
            <person name="Zeng Q."/>
            <person name="Allshire R."/>
            <person name="Baulcombe D."/>
            <person name="Birren B.W."/>
            <person name="Brown W."/>
            <person name="Ekwall K."/>
            <person name="Kellis M."/>
            <person name="Leatherwood J."/>
            <person name="Levin H."/>
            <person name="Margalit H."/>
            <person name="Martienssen R."/>
            <person name="Nieduszynski C.A."/>
            <person name="Spatafora J.W."/>
            <person name="Friedman N."/>
            <person name="Dalgaard J.Z."/>
            <person name="Baumann P."/>
            <person name="Niki H."/>
            <person name="Regev A."/>
            <person name="Nusbaum C."/>
        </authorList>
    </citation>
    <scope>NUCLEOTIDE SEQUENCE [LARGE SCALE GENOMIC DNA]</scope>
    <source>
        <strain evidence="3">yFS286</strain>
    </source>
</reference>
<dbReference type="InterPro" id="IPR039100">
    <property type="entry name" value="Sdo1/SBDS-like"/>
</dbReference>
<dbReference type="OrthoDB" id="2567806at2759"/>
<evidence type="ECO:0000313" key="3">
    <source>
        <dbReference type="Proteomes" id="UP000016088"/>
    </source>
</evidence>
<dbReference type="InterPro" id="IPR019783">
    <property type="entry name" value="SDO1/SBDS_N"/>
</dbReference>
<dbReference type="SUPFAM" id="SSF89895">
    <property type="entry name" value="FYSH domain"/>
    <property type="match status" value="1"/>
</dbReference>
<dbReference type="OMA" id="TRICHQG"/>
<organism evidence="2 3">
    <name type="scientific">Schizosaccharomyces octosporus (strain yFS286)</name>
    <name type="common">Fission yeast</name>
    <name type="synonym">Octosporomyces octosporus</name>
    <dbReference type="NCBI Taxonomy" id="483514"/>
    <lineage>
        <taxon>Eukaryota</taxon>
        <taxon>Fungi</taxon>
        <taxon>Dikarya</taxon>
        <taxon>Ascomycota</taxon>
        <taxon>Taphrinomycotina</taxon>
        <taxon>Schizosaccharomycetes</taxon>
        <taxon>Schizosaccharomycetales</taxon>
        <taxon>Schizosaccharomycetaceae</taxon>
        <taxon>Schizosaccharomyces</taxon>
    </lineage>
</organism>
<evidence type="ECO:0000259" key="1">
    <source>
        <dbReference type="Pfam" id="PF01172"/>
    </source>
</evidence>
<evidence type="ECO:0000313" key="2">
    <source>
        <dbReference type="EMBL" id="EPX71164.1"/>
    </source>
</evidence>
<dbReference type="HOGENOM" id="CLU_137480_1_0_1"/>
<dbReference type="Gene3D" id="3.30.1250.10">
    <property type="entry name" value="Ribosome maturation protein SBDS, N-terminal domain"/>
    <property type="match status" value="1"/>
</dbReference>
<dbReference type="eggNOG" id="ENOG502S9SB">
    <property type="taxonomic scope" value="Eukaryota"/>
</dbReference>
<name>S9RAM5_SCHOY</name>
<feature type="domain" description="Ribosome maturation protein SDO1/SBDS N-terminal" evidence="1">
    <location>
        <begin position="7"/>
        <end position="95"/>
    </location>
</feature>
<dbReference type="RefSeq" id="XP_013019791.1">
    <property type="nucleotide sequence ID" value="XM_013164337.1"/>
</dbReference>
<gene>
    <name evidence="2" type="ORF">SOCG_01382</name>
</gene>
<dbReference type="Pfam" id="PF01172">
    <property type="entry name" value="SBDS_N"/>
    <property type="match status" value="1"/>
</dbReference>
<accession>S9RAM5</accession>
<protein>
    <submittedName>
        <fullName evidence="2">SBDS family protein Rtc3</fullName>
    </submittedName>
</protein>
<dbReference type="AlphaFoldDB" id="S9RAM5"/>
<dbReference type="VEuPathDB" id="FungiDB:SOCG_01382"/>
<dbReference type="EMBL" id="KE503208">
    <property type="protein sequence ID" value="EPX71164.1"/>
    <property type="molecule type" value="Genomic_DNA"/>
</dbReference>
<dbReference type="GeneID" id="25030364"/>
<dbReference type="PANTHER" id="PTHR10927:SF2">
    <property type="entry name" value="RESTRICTION OF TELOMERE CAPPING PROTEIN 3"/>
    <property type="match status" value="1"/>
</dbReference>
<keyword evidence="3" id="KW-1185">Reference proteome</keyword>
<proteinExistence type="predicted"/>
<dbReference type="PANTHER" id="PTHR10927">
    <property type="entry name" value="RIBOSOME MATURATION PROTEIN SBDS"/>
    <property type="match status" value="1"/>
</dbReference>